<accession>A0ABR1EPJ4</accession>
<organism evidence="1 2">
    <name type="scientific">Necator americanus</name>
    <name type="common">Human hookworm</name>
    <dbReference type="NCBI Taxonomy" id="51031"/>
    <lineage>
        <taxon>Eukaryota</taxon>
        <taxon>Metazoa</taxon>
        <taxon>Ecdysozoa</taxon>
        <taxon>Nematoda</taxon>
        <taxon>Chromadorea</taxon>
        <taxon>Rhabditida</taxon>
        <taxon>Rhabditina</taxon>
        <taxon>Rhabditomorpha</taxon>
        <taxon>Strongyloidea</taxon>
        <taxon>Ancylostomatidae</taxon>
        <taxon>Bunostominae</taxon>
        <taxon>Necator</taxon>
    </lineage>
</organism>
<dbReference type="EMBL" id="JAVFWL010000006">
    <property type="protein sequence ID" value="KAK6764577.1"/>
    <property type="molecule type" value="Genomic_DNA"/>
</dbReference>
<name>A0ABR1EPJ4_NECAM</name>
<proteinExistence type="predicted"/>
<evidence type="ECO:0000313" key="2">
    <source>
        <dbReference type="Proteomes" id="UP001303046"/>
    </source>
</evidence>
<gene>
    <name evidence="1" type="primary">Necator_chrX.g24941</name>
    <name evidence="1" type="ORF">RB195_024776</name>
</gene>
<keyword evidence="2" id="KW-1185">Reference proteome</keyword>
<protein>
    <submittedName>
        <fullName evidence="1">Uncharacterized protein</fullName>
    </submittedName>
</protein>
<sequence length="203" mass="23195">MAKNIDSFEQFTTRIGRLRMRRCDPTPALTIFVAYAPTSSYEEEVESFSMEPEKFYREDHTLYKPSPPAYSPSEGRCTCPKGSSLRHAIMSAGNRTTPDLDGIRPEHLKNLLPVLIINTLRQPNLTPQQAERVLAEFDETCEWIVLQLYLKKAMSMRNEWVSNAPFTLNGTSISERTSYVYSGRELNIKNDLTPMLGRKKRAA</sequence>
<dbReference type="Proteomes" id="UP001303046">
    <property type="component" value="Unassembled WGS sequence"/>
</dbReference>
<comment type="caution">
    <text evidence="1">The sequence shown here is derived from an EMBL/GenBank/DDBJ whole genome shotgun (WGS) entry which is preliminary data.</text>
</comment>
<reference evidence="1 2" key="1">
    <citation type="submission" date="2023-08" db="EMBL/GenBank/DDBJ databases">
        <title>A Necator americanus chromosomal reference genome.</title>
        <authorList>
            <person name="Ilik V."/>
            <person name="Petrzelkova K.J."/>
            <person name="Pardy F."/>
            <person name="Fuh T."/>
            <person name="Niatou-Singa F.S."/>
            <person name="Gouil Q."/>
            <person name="Baker L."/>
            <person name="Ritchie M.E."/>
            <person name="Jex A.R."/>
            <person name="Gazzola D."/>
            <person name="Li H."/>
            <person name="Toshio Fujiwara R."/>
            <person name="Zhan B."/>
            <person name="Aroian R.V."/>
            <person name="Pafco B."/>
            <person name="Schwarz E.M."/>
        </authorList>
    </citation>
    <scope>NUCLEOTIDE SEQUENCE [LARGE SCALE GENOMIC DNA]</scope>
    <source>
        <strain evidence="1 2">Aroian</strain>
        <tissue evidence="1">Whole animal</tissue>
    </source>
</reference>
<evidence type="ECO:0000313" key="1">
    <source>
        <dbReference type="EMBL" id="KAK6764577.1"/>
    </source>
</evidence>